<name>A0A371Q7F8_STRIH</name>
<feature type="domain" description="Bacterial Ig-like" evidence="1">
    <location>
        <begin position="500"/>
        <end position="590"/>
    </location>
</feature>
<dbReference type="EMBL" id="QUAC01000065">
    <property type="protein sequence ID" value="REK90647.1"/>
    <property type="molecule type" value="Genomic_DNA"/>
</dbReference>
<feature type="domain" description="Bacterial Ig-like" evidence="1">
    <location>
        <begin position="112"/>
        <end position="198"/>
    </location>
</feature>
<dbReference type="InterPro" id="IPR032109">
    <property type="entry name" value="Big_3_5"/>
</dbReference>
<evidence type="ECO:0000313" key="3">
    <source>
        <dbReference type="Proteomes" id="UP000262477"/>
    </source>
</evidence>
<evidence type="ECO:0000313" key="2">
    <source>
        <dbReference type="EMBL" id="REK90647.1"/>
    </source>
</evidence>
<protein>
    <submittedName>
        <fullName evidence="2">Ig-like domain repeat protein</fullName>
    </submittedName>
</protein>
<keyword evidence="3" id="KW-1185">Reference proteome</keyword>
<dbReference type="InterPro" id="IPR013783">
    <property type="entry name" value="Ig-like_fold"/>
</dbReference>
<proteinExistence type="predicted"/>
<feature type="domain" description="Bacterial Ig-like" evidence="1">
    <location>
        <begin position="206"/>
        <end position="297"/>
    </location>
</feature>
<feature type="domain" description="Bacterial Ig-like" evidence="1">
    <location>
        <begin position="402"/>
        <end position="491"/>
    </location>
</feature>
<comment type="caution">
    <text evidence="2">The sequence shown here is derived from an EMBL/GenBank/DDBJ whole genome shotgun (WGS) entry which is preliminary data.</text>
</comment>
<accession>A0A371Q7F8</accession>
<gene>
    <name evidence="2" type="ORF">DY245_09005</name>
</gene>
<dbReference type="GO" id="GO:0005975">
    <property type="term" value="P:carbohydrate metabolic process"/>
    <property type="evidence" value="ECO:0007669"/>
    <property type="project" value="UniProtKB-ARBA"/>
</dbReference>
<organism evidence="2 3">
    <name type="scientific">Streptomyces inhibens</name>
    <dbReference type="NCBI Taxonomy" id="2293571"/>
    <lineage>
        <taxon>Bacteria</taxon>
        <taxon>Bacillati</taxon>
        <taxon>Actinomycetota</taxon>
        <taxon>Actinomycetes</taxon>
        <taxon>Kitasatosporales</taxon>
        <taxon>Streptomycetaceae</taxon>
        <taxon>Streptomyces</taxon>
    </lineage>
</organism>
<evidence type="ECO:0000259" key="1">
    <source>
        <dbReference type="Pfam" id="PF16640"/>
    </source>
</evidence>
<dbReference type="OrthoDB" id="4000226at2"/>
<dbReference type="Proteomes" id="UP000262477">
    <property type="component" value="Unassembled WGS sequence"/>
</dbReference>
<dbReference type="Pfam" id="PF16640">
    <property type="entry name" value="Big_3_5"/>
    <property type="match status" value="6"/>
</dbReference>
<dbReference type="Gene3D" id="2.60.40.10">
    <property type="entry name" value="Immunoglobulins"/>
    <property type="match status" value="6"/>
</dbReference>
<dbReference type="AlphaFoldDB" id="A0A371Q7F8"/>
<feature type="domain" description="Bacterial Ig-like" evidence="1">
    <location>
        <begin position="11"/>
        <end position="101"/>
    </location>
</feature>
<reference evidence="2 3" key="1">
    <citation type="submission" date="2018-08" db="EMBL/GenBank/DDBJ databases">
        <title>Streptomyces NEAU-D10 sp. nov., a novel Actinomycete isolated from soil.</title>
        <authorList>
            <person name="Jin L."/>
        </authorList>
    </citation>
    <scope>NUCLEOTIDE SEQUENCE [LARGE SCALE GENOMIC DNA]</scope>
    <source>
        <strain evidence="2 3">NEAU-D10</strain>
    </source>
</reference>
<feature type="domain" description="Bacterial Ig-like" evidence="1">
    <location>
        <begin position="307"/>
        <end position="393"/>
    </location>
</feature>
<sequence>MNQASTTTSVTTVPDPSLVGQLVTFTATVAPVSPGAGIPTGTVTFVATNGDTTVTLTGTVVAGSAVVSTNGLVTAGSYLVTATYSGDANFTGSSGTDTQTVGQASTTTSVISSPDPSVVGQPVTFTAIVAPVAPGAGTPTGTVTFVITGGPTLTATLSGGTASVTTSALTAGTHTVTATYSGDPSFTGSSGTDTQTVTQALTTTSVTTAPDPSVVGQTVSFTATVAPVAPGAGTPTGTVTFLATDGLTTVTLTGTLSGGTVTVSTNGLVTAGAYVVTATYGGDANFVGSVGTDTQTVGQAATTTSVVSAPDPSVSGEPVTFTATVSPVAPGAGTPTGVVVFAISGGPTLTATLSGGTASVTTGLDAGSHTVTATYSGDANYTASSGTDSQTVNQASTTTSVASSPDPSVFGQPVTFTATVAPVSPGAGTVTGTVTFVISGGGGGAFTATVVGGTASVTTNSLDVGTHTVTATYSGDANFTGSTGTDTQTVNQASTITTVTSFPDPSVSGGTVAFVAFVAALAPGAGIPTGTVAFTITDGVTTVNLTGTLDIAGVAAVSTPLVTPGLYNVTAVYAGDANFTTSTDTDTQTVI</sequence>